<organism evidence="2 3">
    <name type="scientific">Pleurodeles waltl</name>
    <name type="common">Iberian ribbed newt</name>
    <dbReference type="NCBI Taxonomy" id="8319"/>
    <lineage>
        <taxon>Eukaryota</taxon>
        <taxon>Metazoa</taxon>
        <taxon>Chordata</taxon>
        <taxon>Craniata</taxon>
        <taxon>Vertebrata</taxon>
        <taxon>Euteleostomi</taxon>
        <taxon>Amphibia</taxon>
        <taxon>Batrachia</taxon>
        <taxon>Caudata</taxon>
        <taxon>Salamandroidea</taxon>
        <taxon>Salamandridae</taxon>
        <taxon>Pleurodelinae</taxon>
        <taxon>Pleurodeles</taxon>
    </lineage>
</organism>
<dbReference type="Proteomes" id="UP001066276">
    <property type="component" value="Chromosome 4_1"/>
</dbReference>
<accession>A0AAV7T369</accession>
<reference evidence="2" key="1">
    <citation type="journal article" date="2022" name="bioRxiv">
        <title>Sequencing and chromosome-scale assembly of the giantPleurodeles waltlgenome.</title>
        <authorList>
            <person name="Brown T."/>
            <person name="Elewa A."/>
            <person name="Iarovenko S."/>
            <person name="Subramanian E."/>
            <person name="Araus A.J."/>
            <person name="Petzold A."/>
            <person name="Susuki M."/>
            <person name="Suzuki K.-i.T."/>
            <person name="Hayashi T."/>
            <person name="Toyoda A."/>
            <person name="Oliveira C."/>
            <person name="Osipova E."/>
            <person name="Leigh N.D."/>
            <person name="Simon A."/>
            <person name="Yun M.H."/>
        </authorList>
    </citation>
    <scope>NUCLEOTIDE SEQUENCE</scope>
    <source>
        <strain evidence="2">20211129_DDA</strain>
        <tissue evidence="2">Liver</tissue>
    </source>
</reference>
<comment type="caution">
    <text evidence="2">The sequence shown here is derived from an EMBL/GenBank/DDBJ whole genome shotgun (WGS) entry which is preliminary data.</text>
</comment>
<name>A0AAV7T369_PLEWA</name>
<proteinExistence type="predicted"/>
<evidence type="ECO:0000256" key="1">
    <source>
        <dbReference type="SAM" id="MobiDB-lite"/>
    </source>
</evidence>
<dbReference type="AlphaFoldDB" id="A0AAV7T369"/>
<protein>
    <submittedName>
        <fullName evidence="2">Uncharacterized protein</fullName>
    </submittedName>
</protein>
<keyword evidence="3" id="KW-1185">Reference proteome</keyword>
<dbReference type="InterPro" id="IPR009360">
    <property type="entry name" value="Isy1"/>
</dbReference>
<gene>
    <name evidence="2" type="ORF">NDU88_002324</name>
</gene>
<evidence type="ECO:0000313" key="3">
    <source>
        <dbReference type="Proteomes" id="UP001066276"/>
    </source>
</evidence>
<dbReference type="EMBL" id="JANPWB010000007">
    <property type="protein sequence ID" value="KAJ1170447.1"/>
    <property type="molecule type" value="Genomic_DNA"/>
</dbReference>
<evidence type="ECO:0000313" key="2">
    <source>
        <dbReference type="EMBL" id="KAJ1170447.1"/>
    </source>
</evidence>
<dbReference type="GO" id="GO:0000350">
    <property type="term" value="P:generation of catalytic spliceosome for second transesterification step"/>
    <property type="evidence" value="ECO:0007669"/>
    <property type="project" value="InterPro"/>
</dbReference>
<feature type="region of interest" description="Disordered" evidence="1">
    <location>
        <begin position="100"/>
        <end position="129"/>
    </location>
</feature>
<sequence length="271" mass="31227">MARNQEKQLGRLNRLWLEKERQDGHLKDTHRNRPKLSTLNSATEVKKWIPSIKKEIEYFLEQSQLPHYSERKIEEFEEHIEKLRKDYQSHLWKLRRLDPSSKEHPWKPRGYTRKRPTDNLTVGSDPDPKSIKLLRTPVLLSELKHDTGLDQRSNQKEDELNFRLPEANSSSALISCTSVDQDAQDKPLNFSNKMNPKYLWANSPYSTLGEDVLKMKGILLSPHQPLPLKLAIDTSQSQEVQITEATGNVKNLPGLDCYSASSSSSDDDDEA</sequence>
<dbReference type="Pfam" id="PF06246">
    <property type="entry name" value="Isy1"/>
    <property type="match status" value="1"/>
</dbReference>